<dbReference type="KEGG" id="mmai:sS8_3867"/>
<evidence type="ECO:0000256" key="1">
    <source>
        <dbReference type="SAM" id="SignalP"/>
    </source>
</evidence>
<feature type="chain" id="PRO_5012761302" evidence="1">
    <location>
        <begin position="22"/>
        <end position="301"/>
    </location>
</feature>
<accession>A0A250L149</accession>
<protein>
    <submittedName>
        <fullName evidence="2">Conserved uncharacterized protein related to phenol degradation protein</fullName>
    </submittedName>
</protein>
<reference evidence="2 3" key="1">
    <citation type="submission" date="2016-12" db="EMBL/GenBank/DDBJ databases">
        <title>Genome sequencing of Methylocaldum marinum.</title>
        <authorList>
            <person name="Takeuchi M."/>
            <person name="Kamagata Y."/>
            <person name="Hiraoka S."/>
            <person name="Oshima K."/>
            <person name="Hattori M."/>
            <person name="Iwasaki W."/>
        </authorList>
    </citation>
    <scope>NUCLEOTIDE SEQUENCE [LARGE SCALE GENOMIC DNA]</scope>
    <source>
        <strain evidence="2 3">S8</strain>
    </source>
</reference>
<gene>
    <name evidence="2" type="ORF">sS8_3867</name>
</gene>
<feature type="signal peptide" evidence="1">
    <location>
        <begin position="1"/>
        <end position="21"/>
    </location>
</feature>
<evidence type="ECO:0000313" key="3">
    <source>
        <dbReference type="Proteomes" id="UP000266313"/>
    </source>
</evidence>
<dbReference type="InterPro" id="IPR025737">
    <property type="entry name" value="FApF"/>
</dbReference>
<dbReference type="EMBL" id="AP017928">
    <property type="protein sequence ID" value="BBA35799.1"/>
    <property type="molecule type" value="Genomic_DNA"/>
</dbReference>
<keyword evidence="1" id="KW-0732">Signal</keyword>
<dbReference type="Proteomes" id="UP000266313">
    <property type="component" value="Chromosome"/>
</dbReference>
<evidence type="ECO:0000313" key="2">
    <source>
        <dbReference type="EMBL" id="BBA35799.1"/>
    </source>
</evidence>
<dbReference type="RefSeq" id="WP_170161160.1">
    <property type="nucleotide sequence ID" value="NZ_AP017928.1"/>
</dbReference>
<proteinExistence type="predicted"/>
<sequence length="301" mass="32560">MSMIPSRMAAALLLLSTGAVAQGDLGHKILGAVGLDAGIQPEEGVYAGDRFIYFSADRLRDRRGRPVPVKGLDIDAYANVVGISATYKPEGGPYLSAALAVPVAWLSTKADAPAADIDRFGLGDVFVEPLKVGWRLPHLDTVASYSFYAPTGQADRKGLGRPQWTQQFSLGGTLFFDDERTFRLSALASYNRYHEKIGIDVTRGDSVQLQGGLGGRWFQVLDAGIVGYALWQVADDRGSDLPPALRGAREHVFGLGPEIGVTIPALRARLTARYEWDFGAESRPEGQVLVVGLSFLAWRPQ</sequence>
<dbReference type="Pfam" id="PF13557">
    <property type="entry name" value="Phenol_MetA_deg"/>
    <property type="match status" value="1"/>
</dbReference>
<dbReference type="AlphaFoldDB" id="A0A250L149"/>
<organism evidence="2 3">
    <name type="scientific">Methylocaldum marinum</name>
    <dbReference type="NCBI Taxonomy" id="1432792"/>
    <lineage>
        <taxon>Bacteria</taxon>
        <taxon>Pseudomonadati</taxon>
        <taxon>Pseudomonadota</taxon>
        <taxon>Gammaproteobacteria</taxon>
        <taxon>Methylococcales</taxon>
        <taxon>Methylococcaceae</taxon>
        <taxon>Methylocaldum</taxon>
    </lineage>
</organism>
<keyword evidence="3" id="KW-1185">Reference proteome</keyword>
<name>A0A250L149_9GAMM</name>